<evidence type="ECO:0000256" key="1">
    <source>
        <dbReference type="ARBA" id="ARBA00022490"/>
    </source>
</evidence>
<keyword evidence="1" id="KW-0963">Cytoplasm</keyword>
<feature type="domain" description="MobA-like NTP transferase" evidence="8">
    <location>
        <begin position="105"/>
        <end position="250"/>
    </location>
</feature>
<dbReference type="Pfam" id="PF12804">
    <property type="entry name" value="NTP_transf_3"/>
    <property type="match status" value="1"/>
</dbReference>
<dbReference type="Proteomes" id="UP000830055">
    <property type="component" value="Chromosome"/>
</dbReference>
<evidence type="ECO:0000259" key="8">
    <source>
        <dbReference type="Pfam" id="PF12804"/>
    </source>
</evidence>
<dbReference type="InterPro" id="IPR029044">
    <property type="entry name" value="Nucleotide-diphossugar_trans"/>
</dbReference>
<evidence type="ECO:0000313" key="9">
    <source>
        <dbReference type="EMBL" id="BDD86436.1"/>
    </source>
</evidence>
<organism evidence="9 10">
    <name type="scientific">Desulfofustis limnaeus</name>
    <dbReference type="NCBI Taxonomy" id="2740163"/>
    <lineage>
        <taxon>Bacteria</taxon>
        <taxon>Pseudomonadati</taxon>
        <taxon>Thermodesulfobacteriota</taxon>
        <taxon>Desulfobulbia</taxon>
        <taxon>Desulfobulbales</taxon>
        <taxon>Desulfocapsaceae</taxon>
        <taxon>Desulfofustis</taxon>
    </lineage>
</organism>
<evidence type="ECO:0000256" key="7">
    <source>
        <dbReference type="ARBA" id="ARBA00023150"/>
    </source>
</evidence>
<dbReference type="PANTHER" id="PTHR19136">
    <property type="entry name" value="MOLYBDENUM COFACTOR GUANYLYLTRANSFERASE"/>
    <property type="match status" value="1"/>
</dbReference>
<keyword evidence="7" id="KW-0501">Molybdenum cofactor biosynthesis</keyword>
<keyword evidence="2" id="KW-0808">Transferase</keyword>
<name>A0ABM7W6C0_9BACT</name>
<dbReference type="InterPro" id="IPR013482">
    <property type="entry name" value="Molybde_CF_guanTrfase"/>
</dbReference>
<sequence>MLARLIDELAVHELAAASIDVSVLNHGVEEASSTFVRAAAARADLVLVDGPYAGSTAFLQLGAPSVADPGPVPTFACAGLDEIKACCTALVLWLHECLARTPVGGCVLIGGRSSRMGRPKHLLRRADGRTWLEGTIDQLRPFVSRCVLAGDGDLPASCIDLERVSDLPGVIGPLAGIGAVLQCHPWSSWLVVACDMPDIGTDAIDWLLSRRRPGIVAVIPVNQERGGNEPLFAWYDFRSLMLVQQLLRQGSLRPREMAAHKRVLQPPIPAPLVHCWRNVNRPEEL</sequence>
<evidence type="ECO:0000256" key="2">
    <source>
        <dbReference type="ARBA" id="ARBA00022679"/>
    </source>
</evidence>
<protein>
    <recommendedName>
        <fullName evidence="8">MobA-like NTP transferase domain-containing protein</fullName>
    </recommendedName>
</protein>
<keyword evidence="4" id="KW-0547">Nucleotide-binding</keyword>
<dbReference type="CDD" id="cd02503">
    <property type="entry name" value="MobA"/>
    <property type="match status" value="1"/>
</dbReference>
<reference evidence="9 10" key="1">
    <citation type="submission" date="2022-01" db="EMBL/GenBank/DDBJ databases">
        <title>Desulfofustis limnae sp. nov., a novel mesophilic sulfate-reducing bacterium isolated from marsh soil.</title>
        <authorList>
            <person name="Watanabe M."/>
            <person name="Takahashi A."/>
            <person name="Kojima H."/>
            <person name="Fukui M."/>
        </authorList>
    </citation>
    <scope>NUCLEOTIDE SEQUENCE [LARGE SCALE GENOMIC DNA]</scope>
    <source>
        <strain evidence="9 10">PPLL</strain>
    </source>
</reference>
<evidence type="ECO:0000256" key="6">
    <source>
        <dbReference type="ARBA" id="ARBA00023134"/>
    </source>
</evidence>
<dbReference type="InterPro" id="IPR025877">
    <property type="entry name" value="MobA-like_NTP_Trfase"/>
</dbReference>
<keyword evidence="10" id="KW-1185">Reference proteome</keyword>
<dbReference type="Gene3D" id="3.90.550.10">
    <property type="entry name" value="Spore Coat Polysaccharide Biosynthesis Protein SpsA, Chain A"/>
    <property type="match status" value="1"/>
</dbReference>
<evidence type="ECO:0000313" key="10">
    <source>
        <dbReference type="Proteomes" id="UP000830055"/>
    </source>
</evidence>
<dbReference type="SUPFAM" id="SSF53448">
    <property type="entry name" value="Nucleotide-diphospho-sugar transferases"/>
    <property type="match status" value="1"/>
</dbReference>
<evidence type="ECO:0000256" key="4">
    <source>
        <dbReference type="ARBA" id="ARBA00022741"/>
    </source>
</evidence>
<keyword evidence="6" id="KW-0342">GTP-binding</keyword>
<gene>
    <name evidence="9" type="ORF">DPPLL_08010</name>
</gene>
<keyword evidence="3" id="KW-0479">Metal-binding</keyword>
<evidence type="ECO:0000256" key="3">
    <source>
        <dbReference type="ARBA" id="ARBA00022723"/>
    </source>
</evidence>
<accession>A0ABM7W6C0</accession>
<proteinExistence type="predicted"/>
<evidence type="ECO:0000256" key="5">
    <source>
        <dbReference type="ARBA" id="ARBA00022842"/>
    </source>
</evidence>
<dbReference type="PANTHER" id="PTHR19136:SF81">
    <property type="entry name" value="MOLYBDENUM COFACTOR GUANYLYLTRANSFERASE"/>
    <property type="match status" value="1"/>
</dbReference>
<keyword evidence="5" id="KW-0460">Magnesium</keyword>
<dbReference type="EMBL" id="AP025516">
    <property type="protein sequence ID" value="BDD86436.1"/>
    <property type="molecule type" value="Genomic_DNA"/>
</dbReference>